<dbReference type="SUPFAM" id="SSF46785">
    <property type="entry name" value="Winged helix' DNA-binding domain"/>
    <property type="match status" value="1"/>
</dbReference>
<dbReference type="Gene3D" id="1.10.10.10">
    <property type="entry name" value="Winged helix-like DNA-binding domain superfamily/Winged helix DNA-binding domain"/>
    <property type="match status" value="1"/>
</dbReference>
<evidence type="ECO:0000256" key="1">
    <source>
        <dbReference type="ARBA" id="ARBA00023015"/>
    </source>
</evidence>
<dbReference type="InterPro" id="IPR036390">
    <property type="entry name" value="WH_DNA-bd_sf"/>
</dbReference>
<reference evidence="5" key="1">
    <citation type="submission" date="2022-12" db="EMBL/GenBank/DDBJ databases">
        <title>Reference genome sequencing for broad-spectrum identification of bacterial and archaeal isolates by mass spectrometry.</title>
        <authorList>
            <person name="Sekiguchi Y."/>
            <person name="Tourlousse D.M."/>
        </authorList>
    </citation>
    <scope>NUCLEOTIDE SEQUENCE</scope>
    <source>
        <strain evidence="5">14</strain>
    </source>
</reference>
<accession>A0A9W6FS39</accession>
<dbReference type="CDD" id="cd07377">
    <property type="entry name" value="WHTH_GntR"/>
    <property type="match status" value="1"/>
</dbReference>
<evidence type="ECO:0000313" key="5">
    <source>
        <dbReference type="EMBL" id="GLI27753.1"/>
    </source>
</evidence>
<dbReference type="PRINTS" id="PR00035">
    <property type="entry name" value="HTHGNTR"/>
</dbReference>
<evidence type="ECO:0000256" key="2">
    <source>
        <dbReference type="ARBA" id="ARBA00023125"/>
    </source>
</evidence>
<dbReference type="Proteomes" id="UP001144396">
    <property type="component" value="Unassembled WGS sequence"/>
</dbReference>
<keyword evidence="2" id="KW-0238">DNA-binding</keyword>
<dbReference type="Gene3D" id="1.20.120.530">
    <property type="entry name" value="GntR ligand-binding domain-like"/>
    <property type="match status" value="1"/>
</dbReference>
<dbReference type="SMART" id="SM00895">
    <property type="entry name" value="FCD"/>
    <property type="match status" value="1"/>
</dbReference>
<dbReference type="SMART" id="SM00345">
    <property type="entry name" value="HTH_GNTR"/>
    <property type="match status" value="1"/>
</dbReference>
<dbReference type="InterPro" id="IPR000524">
    <property type="entry name" value="Tscrpt_reg_HTH_GntR"/>
</dbReference>
<dbReference type="RefSeq" id="WP_281884547.1">
    <property type="nucleotide sequence ID" value="NZ_BSDP01000001.1"/>
</dbReference>
<dbReference type="SUPFAM" id="SSF48008">
    <property type="entry name" value="GntR ligand-binding domain-like"/>
    <property type="match status" value="1"/>
</dbReference>
<dbReference type="PANTHER" id="PTHR43537">
    <property type="entry name" value="TRANSCRIPTIONAL REGULATOR, GNTR FAMILY"/>
    <property type="match status" value="1"/>
</dbReference>
<comment type="caution">
    <text evidence="5">The sequence shown here is derived from an EMBL/GenBank/DDBJ whole genome shotgun (WGS) entry which is preliminary data.</text>
</comment>
<dbReference type="AlphaFoldDB" id="A0A9W6FS39"/>
<proteinExistence type="predicted"/>
<keyword evidence="6" id="KW-1185">Reference proteome</keyword>
<sequence length="258" mass="27553">MTETSTVDEQPGIPARSQTDVVIAGIKGMITDGRLGPGSRLPIERDLAAELSVSRGSLREGVRALAILGVLETRQGDGTYVTSLDPAQLLSPLGILAELHTPAHAGHLLAVRRVLEAESAALAASGITDDDLGVLDGILDEVDEILTSDPDMDLERFIDTDTAFHRRIAQASGNPALAGMVDSLVGRTHRARLWRAITERGTVRETQAEHRAILAELRAHDPERARIRMAVHILGVEEFATAHADETQVPGEGDLAPA</sequence>
<evidence type="ECO:0000259" key="4">
    <source>
        <dbReference type="PROSITE" id="PS50949"/>
    </source>
</evidence>
<dbReference type="InterPro" id="IPR036388">
    <property type="entry name" value="WH-like_DNA-bd_sf"/>
</dbReference>
<dbReference type="PROSITE" id="PS50949">
    <property type="entry name" value="HTH_GNTR"/>
    <property type="match status" value="1"/>
</dbReference>
<dbReference type="InterPro" id="IPR011711">
    <property type="entry name" value="GntR_C"/>
</dbReference>
<evidence type="ECO:0000256" key="3">
    <source>
        <dbReference type="ARBA" id="ARBA00023163"/>
    </source>
</evidence>
<protein>
    <submittedName>
        <fullName evidence="5">GntR family transcriptional regulator</fullName>
    </submittedName>
</protein>
<name>A0A9W6FS39_9MICO</name>
<keyword evidence="3" id="KW-0804">Transcription</keyword>
<feature type="domain" description="HTH gntR-type" evidence="4">
    <location>
        <begin position="16"/>
        <end position="84"/>
    </location>
</feature>
<evidence type="ECO:0000313" key="6">
    <source>
        <dbReference type="Proteomes" id="UP001144396"/>
    </source>
</evidence>
<dbReference type="GO" id="GO:0003700">
    <property type="term" value="F:DNA-binding transcription factor activity"/>
    <property type="evidence" value="ECO:0007669"/>
    <property type="project" value="InterPro"/>
</dbReference>
<gene>
    <name evidence="5" type="primary">pdhR</name>
    <name evidence="5" type="ORF">ARHIZOSPH14_19950</name>
</gene>
<dbReference type="InterPro" id="IPR008920">
    <property type="entry name" value="TF_FadR/GntR_C"/>
</dbReference>
<keyword evidence="1" id="KW-0805">Transcription regulation</keyword>
<dbReference type="Pfam" id="PF00392">
    <property type="entry name" value="GntR"/>
    <property type="match status" value="1"/>
</dbReference>
<dbReference type="GO" id="GO:0003677">
    <property type="term" value="F:DNA binding"/>
    <property type="evidence" value="ECO:0007669"/>
    <property type="project" value="UniProtKB-KW"/>
</dbReference>
<dbReference type="Pfam" id="PF07729">
    <property type="entry name" value="FCD"/>
    <property type="match status" value="1"/>
</dbReference>
<dbReference type="EMBL" id="BSDP01000001">
    <property type="protein sequence ID" value="GLI27753.1"/>
    <property type="molecule type" value="Genomic_DNA"/>
</dbReference>
<dbReference type="PANTHER" id="PTHR43537:SF5">
    <property type="entry name" value="UXU OPERON TRANSCRIPTIONAL REGULATOR"/>
    <property type="match status" value="1"/>
</dbReference>
<organism evidence="5 6">
    <name type="scientific">Agromyces rhizosphaerae</name>
    <dbReference type="NCBI Taxonomy" id="88374"/>
    <lineage>
        <taxon>Bacteria</taxon>
        <taxon>Bacillati</taxon>
        <taxon>Actinomycetota</taxon>
        <taxon>Actinomycetes</taxon>
        <taxon>Micrococcales</taxon>
        <taxon>Microbacteriaceae</taxon>
        <taxon>Agromyces</taxon>
    </lineage>
</organism>